<dbReference type="EMBL" id="BAABJW010000002">
    <property type="protein sequence ID" value="GAA4807870.1"/>
    <property type="molecule type" value="Genomic_DNA"/>
</dbReference>
<dbReference type="Gene3D" id="3.30.1330.60">
    <property type="entry name" value="OmpA-like domain"/>
    <property type="match status" value="1"/>
</dbReference>
<comment type="caution">
    <text evidence="13">The sequence shown here is derived from an EMBL/GenBank/DDBJ whole genome shotgun (WGS) entry which is preliminary data.</text>
</comment>
<dbReference type="InterPro" id="IPR050330">
    <property type="entry name" value="Bact_OuterMem_StrucFunc"/>
</dbReference>
<keyword evidence="4" id="KW-0812">Transmembrane</keyword>
<dbReference type="InterPro" id="IPR006664">
    <property type="entry name" value="OMP_bac"/>
</dbReference>
<accession>A0ABP9CC06</accession>
<protein>
    <recommendedName>
        <fullName evidence="12">OmpA-like domain-containing protein</fullName>
    </recommendedName>
</protein>
<organism evidence="13 14">
    <name type="scientific">Litoribaculum gwangyangense</name>
    <dbReference type="NCBI Taxonomy" id="1130722"/>
    <lineage>
        <taxon>Bacteria</taxon>
        <taxon>Pseudomonadati</taxon>
        <taxon>Bacteroidota</taxon>
        <taxon>Flavobacteriia</taxon>
        <taxon>Flavobacteriales</taxon>
        <taxon>Flavobacteriaceae</taxon>
        <taxon>Litoribaculum</taxon>
    </lineage>
</organism>
<dbReference type="Proteomes" id="UP001501433">
    <property type="component" value="Unassembled WGS sequence"/>
</dbReference>
<evidence type="ECO:0000256" key="4">
    <source>
        <dbReference type="ARBA" id="ARBA00022692"/>
    </source>
</evidence>
<dbReference type="Pfam" id="PF00691">
    <property type="entry name" value="OmpA"/>
    <property type="match status" value="1"/>
</dbReference>
<dbReference type="SUPFAM" id="SSF56925">
    <property type="entry name" value="OMPA-like"/>
    <property type="match status" value="1"/>
</dbReference>
<evidence type="ECO:0000313" key="13">
    <source>
        <dbReference type="EMBL" id="GAA4807870.1"/>
    </source>
</evidence>
<evidence type="ECO:0000256" key="11">
    <source>
        <dbReference type="SAM" id="SignalP"/>
    </source>
</evidence>
<name>A0ABP9CC06_9FLAO</name>
<dbReference type="InterPro" id="IPR036737">
    <property type="entry name" value="OmpA-like_sf"/>
</dbReference>
<evidence type="ECO:0000313" key="14">
    <source>
        <dbReference type="Proteomes" id="UP001501433"/>
    </source>
</evidence>
<dbReference type="SUPFAM" id="SSF103088">
    <property type="entry name" value="OmpA-like"/>
    <property type="match status" value="1"/>
</dbReference>
<proteinExistence type="predicted"/>
<dbReference type="InterPro" id="IPR011250">
    <property type="entry name" value="OMP/PagP_B-barrel"/>
</dbReference>
<keyword evidence="14" id="KW-1185">Reference proteome</keyword>
<evidence type="ECO:0000256" key="3">
    <source>
        <dbReference type="ARBA" id="ARBA00022452"/>
    </source>
</evidence>
<evidence type="ECO:0000256" key="5">
    <source>
        <dbReference type="ARBA" id="ARBA00023065"/>
    </source>
</evidence>
<evidence type="ECO:0000256" key="8">
    <source>
        <dbReference type="ARBA" id="ARBA00023237"/>
    </source>
</evidence>
<keyword evidence="6" id="KW-0626">Porin</keyword>
<reference evidence="14" key="1">
    <citation type="journal article" date="2019" name="Int. J. Syst. Evol. Microbiol.">
        <title>The Global Catalogue of Microorganisms (GCM) 10K type strain sequencing project: providing services to taxonomists for standard genome sequencing and annotation.</title>
        <authorList>
            <consortium name="The Broad Institute Genomics Platform"/>
            <consortium name="The Broad Institute Genome Sequencing Center for Infectious Disease"/>
            <person name="Wu L."/>
            <person name="Ma J."/>
        </authorList>
    </citation>
    <scope>NUCLEOTIDE SEQUENCE [LARGE SCALE GENOMIC DNA]</scope>
    <source>
        <strain evidence="14">JCM 18325</strain>
    </source>
</reference>
<comment type="subcellular location">
    <subcellularLocation>
        <location evidence="1">Cell outer membrane</location>
        <topology evidence="1">Multi-pass membrane protein</topology>
    </subcellularLocation>
</comment>
<evidence type="ECO:0000256" key="7">
    <source>
        <dbReference type="ARBA" id="ARBA00023136"/>
    </source>
</evidence>
<gene>
    <name evidence="13" type="ORF">GCM10023330_13060</name>
</gene>
<keyword evidence="8" id="KW-0998">Cell outer membrane</keyword>
<keyword evidence="7 9" id="KW-0472">Membrane</keyword>
<feature type="domain" description="OmpA-like" evidence="12">
    <location>
        <begin position="265"/>
        <end position="387"/>
    </location>
</feature>
<evidence type="ECO:0000256" key="9">
    <source>
        <dbReference type="PROSITE-ProRule" id="PRU00473"/>
    </source>
</evidence>
<evidence type="ECO:0000256" key="1">
    <source>
        <dbReference type="ARBA" id="ARBA00004571"/>
    </source>
</evidence>
<evidence type="ECO:0000259" key="12">
    <source>
        <dbReference type="PROSITE" id="PS51123"/>
    </source>
</evidence>
<keyword evidence="10" id="KW-0175">Coiled coil</keyword>
<feature type="coiled-coil region" evidence="10">
    <location>
        <begin position="199"/>
        <end position="233"/>
    </location>
</feature>
<feature type="signal peptide" evidence="11">
    <location>
        <begin position="1"/>
        <end position="21"/>
    </location>
</feature>
<keyword evidence="3" id="KW-1134">Transmembrane beta strand</keyword>
<dbReference type="CDD" id="cd07185">
    <property type="entry name" value="OmpA_C-like"/>
    <property type="match status" value="1"/>
</dbReference>
<keyword evidence="2" id="KW-0813">Transport</keyword>
<dbReference type="RefSeq" id="WP_345276151.1">
    <property type="nucleotide sequence ID" value="NZ_BAABJW010000002.1"/>
</dbReference>
<dbReference type="InterPro" id="IPR006665">
    <property type="entry name" value="OmpA-like"/>
</dbReference>
<dbReference type="PANTHER" id="PTHR30329:SF21">
    <property type="entry name" value="LIPOPROTEIN YIAD-RELATED"/>
    <property type="match status" value="1"/>
</dbReference>
<evidence type="ECO:0000256" key="6">
    <source>
        <dbReference type="ARBA" id="ARBA00023114"/>
    </source>
</evidence>
<dbReference type="PANTHER" id="PTHR30329">
    <property type="entry name" value="STATOR ELEMENT OF FLAGELLAR MOTOR COMPLEX"/>
    <property type="match status" value="1"/>
</dbReference>
<keyword evidence="11" id="KW-0732">Signal</keyword>
<dbReference type="PRINTS" id="PR01021">
    <property type="entry name" value="OMPADOMAIN"/>
</dbReference>
<dbReference type="PROSITE" id="PS51123">
    <property type="entry name" value="OMPA_2"/>
    <property type="match status" value="1"/>
</dbReference>
<evidence type="ECO:0000256" key="2">
    <source>
        <dbReference type="ARBA" id="ARBA00022448"/>
    </source>
</evidence>
<sequence>MVFKQRMLFVVLLANIYSLFAQTPVLTKNDSIVKSSWIIGLGYHFVDDSGDVFNNLLDFNSSWNAVPYPSRISIGKYFENGLGVEFIGAYSRYDSGNRIDKQNLSGVKDFFSADARLSYDLNEILGDTGWFDPYLGTGLGFTNANSKSRVTANAVVGFRTWFSDKIGLDINASGKWSLSPNATNYKQYAAGIVYRFGSKKELTTEGQEKLSLIEKLEQEKINDSINLATEQEKAFQEKLAIEKEKAKQSQIEKEKQIALADERKKVENSIKALDKINFNFSSAVIKTESKNTIARLAKILEQYPDLLIEISSHTDSRGSKAYNQILSEKRLKATIDYLLTFDVNSDNISGKAFGEEKLLNECDDSTKCSEDKHQENRRSEIKILDFKK</sequence>
<feature type="chain" id="PRO_5046297053" description="OmpA-like domain-containing protein" evidence="11">
    <location>
        <begin position="22"/>
        <end position="388"/>
    </location>
</feature>
<evidence type="ECO:0000256" key="10">
    <source>
        <dbReference type="SAM" id="Coils"/>
    </source>
</evidence>
<keyword evidence="5" id="KW-0406">Ion transport</keyword>
<dbReference type="Gene3D" id="2.40.160.20">
    <property type="match status" value="1"/>
</dbReference>